<dbReference type="InterPro" id="IPR013013">
    <property type="entry name" value="PTS_EIIC_1"/>
</dbReference>
<dbReference type="InterPro" id="IPR003352">
    <property type="entry name" value="PTS_EIIC"/>
</dbReference>
<keyword evidence="5" id="KW-0808">Transferase</keyword>
<dbReference type="InterPro" id="IPR050429">
    <property type="entry name" value="PTS_Glucose_EIICBA"/>
</dbReference>
<dbReference type="InterPro" id="IPR001996">
    <property type="entry name" value="PTS_IIB_1"/>
</dbReference>
<keyword evidence="3" id="KW-1003">Cell membrane</keyword>
<feature type="domain" description="PTS EIIB type-1" evidence="13">
    <location>
        <begin position="410"/>
        <end position="486"/>
    </location>
</feature>
<dbReference type="GO" id="GO:0015764">
    <property type="term" value="P:N-acetylglucosamine transport"/>
    <property type="evidence" value="ECO:0007669"/>
    <property type="project" value="TreeGrafter"/>
</dbReference>
<dbReference type="AlphaFoldDB" id="A0A5S5BVM9"/>
<gene>
    <name evidence="15" type="ORF">BCM02_112222</name>
</gene>
<dbReference type="EMBL" id="VNHS01000012">
    <property type="protein sequence ID" value="TYP70242.1"/>
    <property type="molecule type" value="Genomic_DNA"/>
</dbReference>
<feature type="transmembrane region" description="Helical" evidence="12">
    <location>
        <begin position="187"/>
        <end position="207"/>
    </location>
</feature>
<evidence type="ECO:0000256" key="10">
    <source>
        <dbReference type="ARBA" id="ARBA00023136"/>
    </source>
</evidence>
<evidence type="ECO:0000256" key="2">
    <source>
        <dbReference type="ARBA" id="ARBA00022448"/>
    </source>
</evidence>
<evidence type="ECO:0000313" key="15">
    <source>
        <dbReference type="EMBL" id="TYP70242.1"/>
    </source>
</evidence>
<dbReference type="Pfam" id="PF00367">
    <property type="entry name" value="PTS_EIIB"/>
    <property type="match status" value="1"/>
</dbReference>
<dbReference type="GO" id="GO:0008982">
    <property type="term" value="F:protein-N(PI)-phosphohistidine-sugar phosphotransferase activity"/>
    <property type="evidence" value="ECO:0007669"/>
    <property type="project" value="InterPro"/>
</dbReference>
<feature type="transmembrane region" description="Helical" evidence="12">
    <location>
        <begin position="66"/>
        <end position="95"/>
    </location>
</feature>
<evidence type="ECO:0000256" key="3">
    <source>
        <dbReference type="ARBA" id="ARBA00022475"/>
    </source>
</evidence>
<evidence type="ECO:0000256" key="1">
    <source>
        <dbReference type="ARBA" id="ARBA00004651"/>
    </source>
</evidence>
<dbReference type="GO" id="GO:0015572">
    <property type="term" value="F:N-acetylglucosamine transmembrane transporter activity"/>
    <property type="evidence" value="ECO:0007669"/>
    <property type="project" value="InterPro"/>
</dbReference>
<evidence type="ECO:0000256" key="8">
    <source>
        <dbReference type="ARBA" id="ARBA00022777"/>
    </source>
</evidence>
<feature type="transmembrane region" description="Helical" evidence="12">
    <location>
        <begin position="304"/>
        <end position="329"/>
    </location>
</feature>
<evidence type="ECO:0000256" key="6">
    <source>
        <dbReference type="ARBA" id="ARBA00022683"/>
    </source>
</evidence>
<dbReference type="PROSITE" id="PS51103">
    <property type="entry name" value="PTS_EIIC_TYPE_1"/>
    <property type="match status" value="1"/>
</dbReference>
<evidence type="ECO:0000259" key="13">
    <source>
        <dbReference type="PROSITE" id="PS51098"/>
    </source>
</evidence>
<feature type="transmembrane region" description="Helical" evidence="12">
    <location>
        <begin position="12"/>
        <end position="31"/>
    </location>
</feature>
<keyword evidence="7 12" id="KW-0812">Transmembrane</keyword>
<evidence type="ECO:0000313" key="16">
    <source>
        <dbReference type="Proteomes" id="UP000323257"/>
    </source>
</evidence>
<feature type="transmembrane region" description="Helical" evidence="12">
    <location>
        <begin position="248"/>
        <end position="269"/>
    </location>
</feature>
<proteinExistence type="predicted"/>
<organism evidence="15 16">
    <name type="scientific">Paenibacillus methanolicus</name>
    <dbReference type="NCBI Taxonomy" id="582686"/>
    <lineage>
        <taxon>Bacteria</taxon>
        <taxon>Bacillati</taxon>
        <taxon>Bacillota</taxon>
        <taxon>Bacilli</taxon>
        <taxon>Bacillales</taxon>
        <taxon>Paenibacillaceae</taxon>
        <taxon>Paenibacillus</taxon>
    </lineage>
</organism>
<evidence type="ECO:0000256" key="9">
    <source>
        <dbReference type="ARBA" id="ARBA00022989"/>
    </source>
</evidence>
<evidence type="ECO:0000259" key="14">
    <source>
        <dbReference type="PROSITE" id="PS51103"/>
    </source>
</evidence>
<name>A0A5S5BVM9_9BACL</name>
<keyword evidence="6" id="KW-0598">Phosphotransferase system</keyword>
<keyword evidence="9 12" id="KW-1133">Transmembrane helix</keyword>
<dbReference type="NCBIfam" id="TIGR01998">
    <property type="entry name" value="PTS-II-BC-nag"/>
    <property type="match status" value="1"/>
</dbReference>
<dbReference type="Pfam" id="PF02378">
    <property type="entry name" value="PTS_EIIC"/>
    <property type="match status" value="1"/>
</dbReference>
<dbReference type="GO" id="GO:0005886">
    <property type="term" value="C:plasma membrane"/>
    <property type="evidence" value="ECO:0007669"/>
    <property type="project" value="UniProtKB-SubCell"/>
</dbReference>
<sequence>MLAFLQRIGKALMLPVATLPAASILLRFGSIDYVKEFHLGENVGGFLNQYIAPFLSAGGSAIFDNLALIFAVGVAIGLVGDAVAALAAVIAYLVLTTVLSKVPTAFPDIVGADAKLNMGVLGGILAGLVASYMYKRFHTIKLPDWLGFFAGKRFVPIVTSISMVLVGLVFGLIWGPIQNQLDIFGRWIVDLGGIGAGIFTLANRLLIPFGLHHIINSIAWFQIGDFTDAAGNVVHGDITRFFKGDPTAGMFMTGFFPIMMFALPAAAIAIIQSAKKEKRKAIASIFIGTAIASFLTGITEPLEFAFMFVAPVLFIIHAVLSGAAAFIVAEMGIKHGFGFSAGFIDYALNYSLATKPLLLIPIGLVFALIYYVLFRVLIVKFNLKTPGREDDEPAAAGAAPAKAASGGTASDKAANVLANLGGKDNIVSVDACITRLRLVVKDEKEVNDAALKGLGASGVMRLGSGAVQVIFGTQSERLKDEINKIM</sequence>
<dbReference type="GO" id="GO:0019866">
    <property type="term" value="C:organelle inner membrane"/>
    <property type="evidence" value="ECO:0007669"/>
    <property type="project" value="InterPro"/>
</dbReference>
<feature type="transmembrane region" description="Helical" evidence="12">
    <location>
        <begin position="358"/>
        <end position="378"/>
    </location>
</feature>
<evidence type="ECO:0000256" key="12">
    <source>
        <dbReference type="SAM" id="Phobius"/>
    </source>
</evidence>
<dbReference type="InterPro" id="IPR036878">
    <property type="entry name" value="Glu_permease_IIB"/>
</dbReference>
<evidence type="ECO:0000256" key="7">
    <source>
        <dbReference type="ARBA" id="ARBA00022692"/>
    </source>
</evidence>
<dbReference type="InterPro" id="IPR018113">
    <property type="entry name" value="PTrfase_EIIB_Cys"/>
</dbReference>
<dbReference type="GO" id="GO:0090563">
    <property type="term" value="F:protein-phosphocysteine-sugar phosphotransferase activity"/>
    <property type="evidence" value="ECO:0007669"/>
    <property type="project" value="TreeGrafter"/>
</dbReference>
<dbReference type="InterPro" id="IPR010974">
    <property type="entry name" value="PTS_IIBC_nag"/>
</dbReference>
<feature type="domain" description="PTS EIIC type-1" evidence="14">
    <location>
        <begin position="1"/>
        <end position="390"/>
    </location>
</feature>
<comment type="caution">
    <text evidence="15">The sequence shown here is derived from an EMBL/GenBank/DDBJ whole genome shotgun (WGS) entry which is preliminary data.</text>
</comment>
<keyword evidence="4" id="KW-0762">Sugar transport</keyword>
<feature type="transmembrane region" description="Helical" evidence="12">
    <location>
        <begin position="154"/>
        <end position="175"/>
    </location>
</feature>
<dbReference type="PROSITE" id="PS01035">
    <property type="entry name" value="PTS_EIIB_TYPE_1_CYS"/>
    <property type="match status" value="1"/>
</dbReference>
<evidence type="ECO:0000256" key="4">
    <source>
        <dbReference type="ARBA" id="ARBA00022597"/>
    </source>
</evidence>
<feature type="transmembrane region" description="Helical" evidence="12">
    <location>
        <begin position="116"/>
        <end position="134"/>
    </location>
</feature>
<keyword evidence="16" id="KW-1185">Reference proteome</keyword>
<evidence type="ECO:0000256" key="5">
    <source>
        <dbReference type="ARBA" id="ARBA00022679"/>
    </source>
</evidence>
<protein>
    <submittedName>
        <fullName evidence="15">PTS system N-acetylglucosamine-specific IIC component</fullName>
    </submittedName>
</protein>
<feature type="transmembrane region" description="Helical" evidence="12">
    <location>
        <begin position="281"/>
        <end position="298"/>
    </location>
</feature>
<dbReference type="PANTHER" id="PTHR30009">
    <property type="entry name" value="CYTOCHROME C-TYPE SYNTHESIS PROTEIN AND PTS TRANSMEMBRANE COMPONENT"/>
    <property type="match status" value="1"/>
</dbReference>
<dbReference type="PROSITE" id="PS51098">
    <property type="entry name" value="PTS_EIIB_TYPE_1"/>
    <property type="match status" value="1"/>
</dbReference>
<dbReference type="GO" id="GO:0016301">
    <property type="term" value="F:kinase activity"/>
    <property type="evidence" value="ECO:0007669"/>
    <property type="project" value="UniProtKB-KW"/>
</dbReference>
<evidence type="ECO:0000256" key="11">
    <source>
        <dbReference type="PROSITE-ProRule" id="PRU00421"/>
    </source>
</evidence>
<dbReference type="GO" id="GO:0009401">
    <property type="term" value="P:phosphoenolpyruvate-dependent sugar phosphotransferase system"/>
    <property type="evidence" value="ECO:0007669"/>
    <property type="project" value="UniProtKB-KW"/>
</dbReference>
<comment type="subcellular location">
    <subcellularLocation>
        <location evidence="1">Cell membrane</location>
        <topology evidence="1">Multi-pass membrane protein</topology>
    </subcellularLocation>
</comment>
<dbReference type="OrthoDB" id="9764327at2"/>
<dbReference type="Proteomes" id="UP000323257">
    <property type="component" value="Unassembled WGS sequence"/>
</dbReference>
<keyword evidence="8" id="KW-0418">Kinase</keyword>
<feature type="active site" description="Phosphocysteine intermediate; for EIIB activity" evidence="11">
    <location>
        <position position="432"/>
    </location>
</feature>
<feature type="transmembrane region" description="Helical" evidence="12">
    <location>
        <begin position="336"/>
        <end position="352"/>
    </location>
</feature>
<dbReference type="NCBIfam" id="TIGR00826">
    <property type="entry name" value="EIIB_glc"/>
    <property type="match status" value="1"/>
</dbReference>
<dbReference type="CDD" id="cd00212">
    <property type="entry name" value="PTS_IIB_glc"/>
    <property type="match status" value="1"/>
</dbReference>
<dbReference type="RefSeq" id="WP_148932590.1">
    <property type="nucleotide sequence ID" value="NZ_VNHS01000012.1"/>
</dbReference>
<dbReference type="FunFam" id="3.30.1360.60:FF:000001">
    <property type="entry name" value="PTS system glucose-specific IIBC component PtsG"/>
    <property type="match status" value="1"/>
</dbReference>
<accession>A0A5S5BVM9</accession>
<dbReference type="SUPFAM" id="SSF55604">
    <property type="entry name" value="Glucose permease domain IIB"/>
    <property type="match status" value="1"/>
</dbReference>
<reference evidence="15 16" key="1">
    <citation type="submission" date="2019-07" db="EMBL/GenBank/DDBJ databases">
        <title>Genomic Encyclopedia of Type Strains, Phase III (KMG-III): the genomes of soil and plant-associated and newly described type strains.</title>
        <authorList>
            <person name="Whitman W."/>
        </authorList>
    </citation>
    <scope>NUCLEOTIDE SEQUENCE [LARGE SCALE GENOMIC DNA]</scope>
    <source>
        <strain evidence="15 16">BL24</strain>
    </source>
</reference>
<keyword evidence="10 12" id="KW-0472">Membrane</keyword>
<dbReference type="PANTHER" id="PTHR30009:SF4">
    <property type="entry name" value="PTS SYSTEM N-ACETYLGLUCOSAMINE-SPECIFIC EIICBA COMPONENT"/>
    <property type="match status" value="1"/>
</dbReference>
<keyword evidence="2" id="KW-0813">Transport</keyword>
<dbReference type="Gene3D" id="3.30.1360.60">
    <property type="entry name" value="Glucose permease domain IIB"/>
    <property type="match status" value="1"/>
</dbReference>